<keyword evidence="7" id="KW-0067">ATP-binding</keyword>
<dbReference type="GO" id="GO:0004673">
    <property type="term" value="F:protein histidine kinase activity"/>
    <property type="evidence" value="ECO:0007669"/>
    <property type="project" value="UniProtKB-EC"/>
</dbReference>
<feature type="transmembrane region" description="Helical" evidence="8">
    <location>
        <begin position="281"/>
        <end position="300"/>
    </location>
</feature>
<dbReference type="InParanoid" id="A0A3A9JCU3"/>
<gene>
    <name evidence="10" type="ORF">D6Z83_09990</name>
    <name evidence="11" type="ORF">EBE87_04745</name>
</gene>
<organism evidence="10 13">
    <name type="scientific">Teichococcus wenyumeiae</name>
    <dbReference type="NCBI Taxonomy" id="2478470"/>
    <lineage>
        <taxon>Bacteria</taxon>
        <taxon>Pseudomonadati</taxon>
        <taxon>Pseudomonadota</taxon>
        <taxon>Alphaproteobacteria</taxon>
        <taxon>Acetobacterales</taxon>
        <taxon>Roseomonadaceae</taxon>
        <taxon>Roseomonas</taxon>
    </lineage>
</organism>
<accession>A0A3A9JCU3</accession>
<proteinExistence type="predicted"/>
<keyword evidence="3" id="KW-0597">Phosphoprotein</keyword>
<evidence type="ECO:0000256" key="3">
    <source>
        <dbReference type="ARBA" id="ARBA00022553"/>
    </source>
</evidence>
<evidence type="ECO:0000256" key="1">
    <source>
        <dbReference type="ARBA" id="ARBA00000085"/>
    </source>
</evidence>
<evidence type="ECO:0000259" key="9">
    <source>
        <dbReference type="PROSITE" id="PS50109"/>
    </source>
</evidence>
<keyword evidence="8" id="KW-1133">Transmembrane helix</keyword>
<dbReference type="PANTHER" id="PTHR41523:SF8">
    <property type="entry name" value="ETHYLENE RESPONSE SENSOR PROTEIN"/>
    <property type="match status" value="1"/>
</dbReference>
<evidence type="ECO:0000313" key="13">
    <source>
        <dbReference type="Proteomes" id="UP000278036"/>
    </source>
</evidence>
<keyword evidence="5" id="KW-0547">Nucleotide-binding</keyword>
<dbReference type="InterPro" id="IPR036890">
    <property type="entry name" value="HATPase_C_sf"/>
</dbReference>
<dbReference type="OrthoDB" id="9767435at2"/>
<dbReference type="InterPro" id="IPR011495">
    <property type="entry name" value="Sig_transdc_His_kin_sub2_dim/P"/>
</dbReference>
<dbReference type="PRINTS" id="PR00344">
    <property type="entry name" value="BCTRLSENSOR"/>
</dbReference>
<comment type="caution">
    <text evidence="10">The sequence shown here is derived from an EMBL/GenBank/DDBJ whole genome shotgun (WGS) entry which is preliminary data.</text>
</comment>
<dbReference type="SMART" id="SM00387">
    <property type="entry name" value="HATPase_c"/>
    <property type="match status" value="1"/>
</dbReference>
<feature type="domain" description="Histidine kinase" evidence="9">
    <location>
        <begin position="366"/>
        <end position="564"/>
    </location>
</feature>
<dbReference type="EMBL" id="RAQU01000047">
    <property type="protein sequence ID" value="RKK04322.1"/>
    <property type="molecule type" value="Genomic_DNA"/>
</dbReference>
<dbReference type="Gene3D" id="3.30.565.10">
    <property type="entry name" value="Histidine kinase-like ATPase, C-terminal domain"/>
    <property type="match status" value="1"/>
</dbReference>
<dbReference type="PROSITE" id="PS50109">
    <property type="entry name" value="HIS_KIN"/>
    <property type="match status" value="1"/>
</dbReference>
<dbReference type="InterPro" id="IPR004358">
    <property type="entry name" value="Sig_transdc_His_kin-like_C"/>
</dbReference>
<dbReference type="Gene3D" id="3.30.450.20">
    <property type="entry name" value="PAS domain"/>
    <property type="match status" value="2"/>
</dbReference>
<keyword evidence="4" id="KW-0808">Transferase</keyword>
<evidence type="ECO:0000256" key="2">
    <source>
        <dbReference type="ARBA" id="ARBA00012438"/>
    </source>
</evidence>
<evidence type="ECO:0000256" key="4">
    <source>
        <dbReference type="ARBA" id="ARBA00022679"/>
    </source>
</evidence>
<evidence type="ECO:0000313" key="11">
    <source>
        <dbReference type="EMBL" id="RMI26578.1"/>
    </source>
</evidence>
<keyword evidence="8" id="KW-0812">Transmembrane</keyword>
<evidence type="ECO:0000256" key="6">
    <source>
        <dbReference type="ARBA" id="ARBA00022777"/>
    </source>
</evidence>
<dbReference type="Proteomes" id="UP000278036">
    <property type="component" value="Unassembled WGS sequence"/>
</dbReference>
<sequence>MLLLLMVASVPVIGIAGANAILGYEAELAIGRRNAAMLREIAAERHGATLAAMQDMLQGIARTPALSTDIDGNCGLRLGNLLDIQRERYSNIWVMDGEGRILCSALPHVQAGADYSASSIFPLAQAEAERMAAGVAGAGFALNRFTNGRVTNRPLLVGLVPVVADGKLARIVAAGLLMDVFIRSENRSRLNATQRVWLVDRENTPLPLTPARAGELPDEATLEALTAHPDGAAIETQARNGQEFAYAATALDTDVRLVVGLPTGGLRRTANELLLRRVAELAAFLLACLVVIVVGADIAIARPLRVLAGRVREWRPGAPFGGKPLRGEPEEVSRLEQAFTDAAVAIAAREEELRSALRQRDLLMAEIHHRVKNNLQIVASLLNLQANRLRDPAAKAEFGTARDRVQALATLHRHLYTNRTFEAIELRPFLQELCQQLFSALGEKPGKRINLVVEAGQLEIVTDQAVSLALLVTEAVTNSIKHAFPDGSTGTITISVHTEATEEGEDVLLSIRDDGQGMDEEEDGGGGIGMTLIQGFAQHLGGEIERHHGPDGGTELNLRFPLRRREGEITGRAMKVDGHD</sequence>
<dbReference type="GO" id="GO:0005524">
    <property type="term" value="F:ATP binding"/>
    <property type="evidence" value="ECO:0007669"/>
    <property type="project" value="UniProtKB-KW"/>
</dbReference>
<name>A0A3A9JCU3_9PROT</name>
<dbReference type="InterPro" id="IPR005467">
    <property type="entry name" value="His_kinase_dom"/>
</dbReference>
<dbReference type="Pfam" id="PF02518">
    <property type="entry name" value="HATPase_c"/>
    <property type="match status" value="1"/>
</dbReference>
<keyword evidence="12" id="KW-1185">Reference proteome</keyword>
<keyword evidence="6" id="KW-0418">Kinase</keyword>
<reference evidence="10 13" key="1">
    <citation type="submission" date="2018-09" db="EMBL/GenBank/DDBJ databases">
        <title>Roseomonas sp. nov., isolated from feces of Tibetan antelopes in the Qinghai-Tibet plateau, China.</title>
        <authorList>
            <person name="Tian Z."/>
        </authorList>
    </citation>
    <scope>NUCLEOTIDE SEQUENCE [LARGE SCALE GENOMIC DNA]</scope>
    <source>
        <strain evidence="11 12">Z23</strain>
        <strain evidence="10 13">Z24</strain>
    </source>
</reference>
<comment type="catalytic activity">
    <reaction evidence="1">
        <text>ATP + protein L-histidine = ADP + protein N-phospho-L-histidine.</text>
        <dbReference type="EC" id="2.7.13.3"/>
    </reaction>
</comment>
<evidence type="ECO:0000313" key="10">
    <source>
        <dbReference type="EMBL" id="RKK04322.1"/>
    </source>
</evidence>
<dbReference type="Pfam" id="PF07568">
    <property type="entry name" value="HisKA_2"/>
    <property type="match status" value="1"/>
</dbReference>
<evidence type="ECO:0000313" key="12">
    <source>
        <dbReference type="Proteomes" id="UP000274097"/>
    </source>
</evidence>
<keyword evidence="8" id="KW-0472">Membrane</keyword>
<dbReference type="SUPFAM" id="SSF55874">
    <property type="entry name" value="ATPase domain of HSP90 chaperone/DNA topoisomerase II/histidine kinase"/>
    <property type="match status" value="1"/>
</dbReference>
<evidence type="ECO:0000256" key="8">
    <source>
        <dbReference type="SAM" id="Phobius"/>
    </source>
</evidence>
<dbReference type="RefSeq" id="WP_120638177.1">
    <property type="nucleotide sequence ID" value="NZ_RAQU01000047.1"/>
</dbReference>
<evidence type="ECO:0000256" key="7">
    <source>
        <dbReference type="ARBA" id="ARBA00022840"/>
    </source>
</evidence>
<dbReference type="InterPro" id="IPR003594">
    <property type="entry name" value="HATPase_dom"/>
</dbReference>
<protein>
    <recommendedName>
        <fullName evidence="2">histidine kinase</fullName>
        <ecNumber evidence="2">2.7.13.3</ecNumber>
    </recommendedName>
</protein>
<dbReference type="EMBL" id="RFLX01000002">
    <property type="protein sequence ID" value="RMI26578.1"/>
    <property type="molecule type" value="Genomic_DNA"/>
</dbReference>
<dbReference type="PANTHER" id="PTHR41523">
    <property type="entry name" value="TWO-COMPONENT SYSTEM SENSOR PROTEIN"/>
    <property type="match status" value="1"/>
</dbReference>
<dbReference type="AlphaFoldDB" id="A0A3A9JCU3"/>
<dbReference type="EC" id="2.7.13.3" evidence="2"/>
<dbReference type="Proteomes" id="UP000274097">
    <property type="component" value="Unassembled WGS sequence"/>
</dbReference>
<evidence type="ECO:0000256" key="5">
    <source>
        <dbReference type="ARBA" id="ARBA00022741"/>
    </source>
</evidence>